<dbReference type="EMBL" id="LR824004">
    <property type="protein sequence ID" value="CAH0577992.1"/>
    <property type="molecule type" value="Genomic_DNA"/>
</dbReference>
<dbReference type="Proteomes" id="UP001154114">
    <property type="component" value="Chromosome 1"/>
</dbReference>
<evidence type="ECO:0000313" key="2">
    <source>
        <dbReference type="Proteomes" id="UP001154114"/>
    </source>
</evidence>
<proteinExistence type="predicted"/>
<dbReference type="OrthoDB" id="6375801at2759"/>
<keyword evidence="2" id="KW-1185">Reference proteome</keyword>
<protein>
    <submittedName>
        <fullName evidence="1">Uncharacterized protein</fullName>
    </submittedName>
</protein>
<name>A0A9P0FNX6_CHRIL</name>
<dbReference type="AlphaFoldDB" id="A0A9P0FNX6"/>
<evidence type="ECO:0000313" key="1">
    <source>
        <dbReference type="EMBL" id="CAH0577992.1"/>
    </source>
</evidence>
<gene>
    <name evidence="1" type="ORF">CINC_LOCUS365</name>
</gene>
<organism evidence="1 2">
    <name type="scientific">Chrysodeixis includens</name>
    <name type="common">Soybean looper</name>
    <name type="synonym">Pseudoplusia includens</name>
    <dbReference type="NCBI Taxonomy" id="689277"/>
    <lineage>
        <taxon>Eukaryota</taxon>
        <taxon>Metazoa</taxon>
        <taxon>Ecdysozoa</taxon>
        <taxon>Arthropoda</taxon>
        <taxon>Hexapoda</taxon>
        <taxon>Insecta</taxon>
        <taxon>Pterygota</taxon>
        <taxon>Neoptera</taxon>
        <taxon>Endopterygota</taxon>
        <taxon>Lepidoptera</taxon>
        <taxon>Glossata</taxon>
        <taxon>Ditrysia</taxon>
        <taxon>Noctuoidea</taxon>
        <taxon>Noctuidae</taxon>
        <taxon>Plusiinae</taxon>
        <taxon>Chrysodeixis</taxon>
    </lineage>
</organism>
<accession>A0A9P0FNX6</accession>
<sequence length="102" mass="11123">MKVHQVIWNSSKPNSCNAQQCMYQATKCEHGRHHGFYSLNLEKAGLSPPSRFIISAPSGNTCNCDTSRSVSAKSSDKPIILCNRLVKPANVFPGSSKSLISK</sequence>
<reference evidence="1" key="1">
    <citation type="submission" date="2021-12" db="EMBL/GenBank/DDBJ databases">
        <authorList>
            <person name="King R."/>
        </authorList>
    </citation>
    <scope>NUCLEOTIDE SEQUENCE</scope>
</reference>